<dbReference type="KEGG" id="hoh:Hoch_5481"/>
<dbReference type="EMBL" id="CP001804">
    <property type="protein sequence ID" value="ACY17964.1"/>
    <property type="molecule type" value="Genomic_DNA"/>
</dbReference>
<gene>
    <name evidence="4" type="ordered locus">Hoch_5481</name>
</gene>
<dbReference type="GO" id="GO:0005524">
    <property type="term" value="F:ATP binding"/>
    <property type="evidence" value="ECO:0007669"/>
    <property type="project" value="UniProtKB-KW"/>
</dbReference>
<evidence type="ECO:0000259" key="3">
    <source>
        <dbReference type="PROSITE" id="PS50893"/>
    </source>
</evidence>
<dbReference type="GO" id="GO:0022857">
    <property type="term" value="F:transmembrane transporter activity"/>
    <property type="evidence" value="ECO:0007669"/>
    <property type="project" value="TreeGrafter"/>
</dbReference>
<dbReference type="HOGENOM" id="CLU_000604_1_22_7"/>
<accession>D0LZI5</accession>
<dbReference type="AlphaFoldDB" id="D0LZI5"/>
<name>D0LZI5_HALO1</name>
<keyword evidence="1" id="KW-0547">Nucleotide-binding</keyword>
<feature type="domain" description="ABC transporter" evidence="3">
    <location>
        <begin position="2"/>
        <end position="242"/>
    </location>
</feature>
<dbReference type="SMART" id="SM00382">
    <property type="entry name" value="AAA"/>
    <property type="match status" value="1"/>
</dbReference>
<dbReference type="eggNOG" id="COG2884">
    <property type="taxonomic scope" value="Bacteria"/>
</dbReference>
<dbReference type="InterPro" id="IPR003593">
    <property type="entry name" value="AAA+_ATPase"/>
</dbReference>
<dbReference type="RefSeq" id="WP_012830556.1">
    <property type="nucleotide sequence ID" value="NC_013440.1"/>
</dbReference>
<dbReference type="SUPFAM" id="SSF52540">
    <property type="entry name" value="P-loop containing nucleoside triphosphate hydrolases"/>
    <property type="match status" value="1"/>
</dbReference>
<proteinExistence type="predicted"/>
<evidence type="ECO:0000313" key="4">
    <source>
        <dbReference type="EMBL" id="ACY17964.1"/>
    </source>
</evidence>
<sequence>MIALNSVTKRFRGQEPQEVFGDIDLSIDAGEVVLVSGPTGAGKSTLLKLLYAAEFADRGRVTLFGRDPARLRRSSIALLRRHIGVVPQSFALLRNLTALRNVALALEVRAEPQRDVLMRAAEALSAVGLADHLDTLVSRLSDGQRQLVAIARALVGEPLLLIADEPTAHLDGIGREMFIDALIDVQSRGGAAVIATNDHALLCAGARCSWRHMALDGGALSMIADRQATLIDDLVAQSGEFPIPDIPSNKTPSDQDLDHSVDEWEDSIDTNVVPFPVAASAGGMS</sequence>
<protein>
    <submittedName>
        <fullName evidence="4">ABC transporter related protein</fullName>
    </submittedName>
</protein>
<dbReference type="GO" id="GO:0016887">
    <property type="term" value="F:ATP hydrolysis activity"/>
    <property type="evidence" value="ECO:0007669"/>
    <property type="project" value="InterPro"/>
</dbReference>
<organism evidence="4 5">
    <name type="scientific">Haliangium ochraceum (strain DSM 14365 / JCM 11303 / SMP-2)</name>
    <dbReference type="NCBI Taxonomy" id="502025"/>
    <lineage>
        <taxon>Bacteria</taxon>
        <taxon>Pseudomonadati</taxon>
        <taxon>Myxococcota</taxon>
        <taxon>Polyangia</taxon>
        <taxon>Haliangiales</taxon>
        <taxon>Kofleriaceae</taxon>
        <taxon>Haliangium</taxon>
    </lineage>
</organism>
<dbReference type="PANTHER" id="PTHR24220:SF470">
    <property type="entry name" value="CELL DIVISION ATP-BINDING PROTEIN FTSE"/>
    <property type="match status" value="1"/>
</dbReference>
<dbReference type="InterPro" id="IPR003439">
    <property type="entry name" value="ABC_transporter-like_ATP-bd"/>
</dbReference>
<dbReference type="InterPro" id="IPR015854">
    <property type="entry name" value="ABC_transpr_LolD-like"/>
</dbReference>
<dbReference type="GO" id="GO:0005886">
    <property type="term" value="C:plasma membrane"/>
    <property type="evidence" value="ECO:0007669"/>
    <property type="project" value="TreeGrafter"/>
</dbReference>
<dbReference type="Pfam" id="PF00005">
    <property type="entry name" value="ABC_tran"/>
    <property type="match status" value="1"/>
</dbReference>
<dbReference type="PROSITE" id="PS50893">
    <property type="entry name" value="ABC_TRANSPORTER_2"/>
    <property type="match status" value="1"/>
</dbReference>
<dbReference type="InterPro" id="IPR027417">
    <property type="entry name" value="P-loop_NTPase"/>
</dbReference>
<dbReference type="Gene3D" id="3.40.50.300">
    <property type="entry name" value="P-loop containing nucleotide triphosphate hydrolases"/>
    <property type="match status" value="1"/>
</dbReference>
<evidence type="ECO:0000256" key="1">
    <source>
        <dbReference type="ARBA" id="ARBA00022741"/>
    </source>
</evidence>
<dbReference type="PANTHER" id="PTHR24220">
    <property type="entry name" value="IMPORT ATP-BINDING PROTEIN"/>
    <property type="match status" value="1"/>
</dbReference>
<dbReference type="STRING" id="502025.Hoch_5481"/>
<reference evidence="4 5" key="1">
    <citation type="journal article" date="2010" name="Stand. Genomic Sci.">
        <title>Complete genome sequence of Haliangium ochraceum type strain (SMP-2).</title>
        <authorList>
            <consortium name="US DOE Joint Genome Institute (JGI-PGF)"/>
            <person name="Ivanova N."/>
            <person name="Daum C."/>
            <person name="Lang E."/>
            <person name="Abt B."/>
            <person name="Kopitz M."/>
            <person name="Saunders E."/>
            <person name="Lapidus A."/>
            <person name="Lucas S."/>
            <person name="Glavina Del Rio T."/>
            <person name="Nolan M."/>
            <person name="Tice H."/>
            <person name="Copeland A."/>
            <person name="Cheng J.F."/>
            <person name="Chen F."/>
            <person name="Bruce D."/>
            <person name="Goodwin L."/>
            <person name="Pitluck S."/>
            <person name="Mavromatis K."/>
            <person name="Pati A."/>
            <person name="Mikhailova N."/>
            <person name="Chen A."/>
            <person name="Palaniappan K."/>
            <person name="Land M."/>
            <person name="Hauser L."/>
            <person name="Chang Y.J."/>
            <person name="Jeffries C.D."/>
            <person name="Detter J.C."/>
            <person name="Brettin T."/>
            <person name="Rohde M."/>
            <person name="Goker M."/>
            <person name="Bristow J."/>
            <person name="Markowitz V."/>
            <person name="Eisen J.A."/>
            <person name="Hugenholtz P."/>
            <person name="Kyrpides N.C."/>
            <person name="Klenk H.P."/>
        </authorList>
    </citation>
    <scope>NUCLEOTIDE SEQUENCE [LARGE SCALE GENOMIC DNA]</scope>
    <source>
        <strain evidence="5">DSM 14365 / CIP 107738 / JCM 11303 / AJ 13395 / SMP-2</strain>
    </source>
</reference>
<evidence type="ECO:0000256" key="2">
    <source>
        <dbReference type="ARBA" id="ARBA00022840"/>
    </source>
</evidence>
<keyword evidence="5" id="KW-1185">Reference proteome</keyword>
<keyword evidence="2" id="KW-0067">ATP-binding</keyword>
<dbReference type="Proteomes" id="UP000001880">
    <property type="component" value="Chromosome"/>
</dbReference>
<evidence type="ECO:0000313" key="5">
    <source>
        <dbReference type="Proteomes" id="UP000001880"/>
    </source>
</evidence>